<dbReference type="AlphaFoldDB" id="A0A3L8DGB9"/>
<evidence type="ECO:0000313" key="10">
    <source>
        <dbReference type="Proteomes" id="UP000279307"/>
    </source>
</evidence>
<proteinExistence type="predicted"/>
<evidence type="ECO:0000256" key="7">
    <source>
        <dbReference type="SAM" id="MobiDB-lite"/>
    </source>
</evidence>
<dbReference type="Pfam" id="PF05485">
    <property type="entry name" value="THAP"/>
    <property type="match status" value="1"/>
</dbReference>
<keyword evidence="3" id="KW-0862">Zinc</keyword>
<dbReference type="InterPro" id="IPR006612">
    <property type="entry name" value="THAP_Znf"/>
</dbReference>
<keyword evidence="1" id="KW-0479">Metal-binding</keyword>
<dbReference type="EMBL" id="QOIP01000008">
    <property type="protein sequence ID" value="RLU19356.1"/>
    <property type="molecule type" value="Genomic_DNA"/>
</dbReference>
<feature type="coiled-coil region" evidence="6">
    <location>
        <begin position="447"/>
        <end position="477"/>
    </location>
</feature>
<dbReference type="PROSITE" id="PS50950">
    <property type="entry name" value="ZF_THAP"/>
    <property type="match status" value="1"/>
</dbReference>
<feature type="region of interest" description="Disordered" evidence="7">
    <location>
        <begin position="325"/>
        <end position="376"/>
    </location>
</feature>
<comment type="caution">
    <text evidence="9">The sequence shown here is derived from an EMBL/GenBank/DDBJ whole genome shotgun (WGS) entry which is preliminary data.</text>
</comment>
<evidence type="ECO:0000256" key="2">
    <source>
        <dbReference type="ARBA" id="ARBA00022771"/>
    </source>
</evidence>
<dbReference type="PANTHER" id="PTHR46600:SF11">
    <property type="entry name" value="THAP DOMAIN-CONTAINING PROTEIN 10"/>
    <property type="match status" value="1"/>
</dbReference>
<feature type="compositionally biased region" description="Basic and acidic residues" evidence="7">
    <location>
        <begin position="331"/>
        <end position="345"/>
    </location>
</feature>
<name>A0A3L8DGB9_OOCBI</name>
<feature type="domain" description="THAP-type" evidence="8">
    <location>
        <begin position="1"/>
        <end position="87"/>
    </location>
</feature>
<keyword evidence="4 5" id="KW-0238">DNA-binding</keyword>
<evidence type="ECO:0000259" key="8">
    <source>
        <dbReference type="PROSITE" id="PS50950"/>
    </source>
</evidence>
<dbReference type="SUPFAM" id="SSF57716">
    <property type="entry name" value="Glucocorticoid receptor-like (DNA-binding domain)"/>
    <property type="match status" value="1"/>
</dbReference>
<reference evidence="9 10" key="1">
    <citation type="journal article" date="2018" name="Genome Res.">
        <title>The genomic architecture and molecular evolution of ant odorant receptors.</title>
        <authorList>
            <person name="McKenzie S.K."/>
            <person name="Kronauer D.J.C."/>
        </authorList>
    </citation>
    <scope>NUCLEOTIDE SEQUENCE [LARGE SCALE GENOMIC DNA]</scope>
    <source>
        <strain evidence="9">Clonal line C1</strain>
    </source>
</reference>
<evidence type="ECO:0000256" key="3">
    <source>
        <dbReference type="ARBA" id="ARBA00022833"/>
    </source>
</evidence>
<evidence type="ECO:0000256" key="6">
    <source>
        <dbReference type="SAM" id="Coils"/>
    </source>
</evidence>
<dbReference type="SMART" id="SM00692">
    <property type="entry name" value="DM3"/>
    <property type="match status" value="1"/>
</dbReference>
<evidence type="ECO:0000256" key="4">
    <source>
        <dbReference type="ARBA" id="ARBA00023125"/>
    </source>
</evidence>
<dbReference type="Proteomes" id="UP000279307">
    <property type="component" value="Chromosome 8"/>
</dbReference>
<dbReference type="GO" id="GO:0008270">
    <property type="term" value="F:zinc ion binding"/>
    <property type="evidence" value="ECO:0007669"/>
    <property type="project" value="UniProtKB-KW"/>
</dbReference>
<dbReference type="OrthoDB" id="7490359at2759"/>
<evidence type="ECO:0000256" key="5">
    <source>
        <dbReference type="PROSITE-ProRule" id="PRU00309"/>
    </source>
</evidence>
<protein>
    <recommendedName>
        <fullName evidence="8">THAP-type domain-containing protein</fullName>
    </recommendedName>
</protein>
<feature type="region of interest" description="Disordered" evidence="7">
    <location>
        <begin position="99"/>
        <end position="151"/>
    </location>
</feature>
<dbReference type="PANTHER" id="PTHR46600">
    <property type="entry name" value="THAP DOMAIN-CONTAINING"/>
    <property type="match status" value="1"/>
</dbReference>
<dbReference type="InterPro" id="IPR026516">
    <property type="entry name" value="THAP1/10"/>
</dbReference>
<organism evidence="9 10">
    <name type="scientific">Ooceraea biroi</name>
    <name type="common">Clonal raider ant</name>
    <name type="synonym">Cerapachys biroi</name>
    <dbReference type="NCBI Taxonomy" id="2015173"/>
    <lineage>
        <taxon>Eukaryota</taxon>
        <taxon>Metazoa</taxon>
        <taxon>Ecdysozoa</taxon>
        <taxon>Arthropoda</taxon>
        <taxon>Hexapoda</taxon>
        <taxon>Insecta</taxon>
        <taxon>Pterygota</taxon>
        <taxon>Neoptera</taxon>
        <taxon>Endopterygota</taxon>
        <taxon>Hymenoptera</taxon>
        <taxon>Apocrita</taxon>
        <taxon>Aculeata</taxon>
        <taxon>Formicoidea</taxon>
        <taxon>Formicidae</taxon>
        <taxon>Dorylinae</taxon>
        <taxon>Ooceraea</taxon>
    </lineage>
</organism>
<feature type="compositionally biased region" description="Basic and acidic residues" evidence="7">
    <location>
        <begin position="127"/>
        <end position="137"/>
    </location>
</feature>
<sequence>MDKKVQRWCSVPGCMGAKDEKRHFFRFPKENDRWLQWIEACKRTDLITKGPNYAYRNCRVCHLHFEEKWLRRKTCIRLHPDAIPSIFFGPAFDENSIQTERKSDQETDSPIPQKENKSSDVQSSKPSPRDMDAEAEPKLSTSTSTRAETKLLSEGPPLKKLVLTNMKILPLKIHNIFPSKETERKSIEERHISAVQDAEVKLSTSSSTQAETKILSETPPMKKLVLTNMKILPLKVHNIFPSIQTEREPVEERHVSISQEKSKTSDVQSLKSLPRDMDTEAKQSTFSCSQPQTKILLKSSPMKKVILTNMKILPWKVHNIFPSKQTETESVEERHVSVAQEKNKNSDVQSLKSLPRDMDTEAKSSTSSSTEAETKILSEGPPLKKLVLTNMKILPLKIHNIFPSKETERKSIEERHISVVQDAEVKLNTSSKIHAETAEIALESLCIKKLQMKILRMKKQNNKLRQRIKRLQQKEGKQIRSNLKNQGIEKSIKKVRKYIS</sequence>
<dbReference type="SMART" id="SM00980">
    <property type="entry name" value="THAP"/>
    <property type="match status" value="1"/>
</dbReference>
<accession>A0A3L8DGB9</accession>
<keyword evidence="2 5" id="KW-0863">Zinc-finger</keyword>
<evidence type="ECO:0000256" key="1">
    <source>
        <dbReference type="ARBA" id="ARBA00022723"/>
    </source>
</evidence>
<evidence type="ECO:0000313" key="9">
    <source>
        <dbReference type="EMBL" id="RLU19356.1"/>
    </source>
</evidence>
<gene>
    <name evidence="9" type="ORF">DMN91_007913</name>
</gene>
<keyword evidence="6" id="KW-0175">Coiled coil</keyword>
<dbReference type="GO" id="GO:0043565">
    <property type="term" value="F:sequence-specific DNA binding"/>
    <property type="evidence" value="ECO:0007669"/>
    <property type="project" value="InterPro"/>
</dbReference>